<sequence length="130" mass="14664">MKQCCVCKEKKPLSAFGSHAARKDGKQTYCKDCSKEQQTRWYYKRKFGITLEERDAMLSEQDHRCAICEAPIEFEGGRGSRTGVSACVDHCHGKGHIRGVLCGHCNTGLGAFRDNTTFLKNAIRYLIENK</sequence>
<evidence type="ECO:0000313" key="2">
    <source>
        <dbReference type="Proteomes" id="UP000594402"/>
    </source>
</evidence>
<dbReference type="Gene3D" id="3.40.1800.10">
    <property type="entry name" value="His-Me finger endonucleases"/>
    <property type="match status" value="1"/>
</dbReference>
<accession>A0A7S5KRM5</accession>
<keyword evidence="2" id="KW-1185">Reference proteome</keyword>
<reference evidence="1 2" key="1">
    <citation type="submission" date="2019-10" db="EMBL/GenBank/DDBJ databases">
        <title>Isolation and characterisation of a new family of globally distributed lytic roseophage, the Naomivirus.</title>
        <authorList>
            <person name="Rihtman B."/>
            <person name="Puxty R.J."/>
            <person name="Hapeshi A."/>
            <person name="Zhan Y."/>
            <person name="Michinevski S."/>
            <person name="Waterfield N.R."/>
            <person name="Chen F."/>
            <person name="Millard A.D."/>
            <person name="Scanlan D.J."/>
            <person name="Chen Y."/>
        </authorList>
    </citation>
    <scope>NUCLEOTIDE SEQUENCE [LARGE SCALE GENOMIC DNA]</scope>
</reference>
<dbReference type="InterPro" id="IPR038563">
    <property type="entry name" value="Endonuclease_7_sf"/>
</dbReference>
<gene>
    <name evidence="1" type="ORF">DSS3VP1_00013</name>
</gene>
<evidence type="ECO:0008006" key="3">
    <source>
        <dbReference type="Google" id="ProtNLM"/>
    </source>
</evidence>
<evidence type="ECO:0000313" key="1">
    <source>
        <dbReference type="EMBL" id="QGH74582.1"/>
    </source>
</evidence>
<dbReference type="Pfam" id="PF02945">
    <property type="entry name" value="Endonuclease_7"/>
    <property type="match status" value="1"/>
</dbReference>
<organism evidence="1 2">
    <name type="scientific">Bacteriophage DSS3_VP1</name>
    <dbReference type="NCBI Taxonomy" id="2664196"/>
    <lineage>
        <taxon>Viruses</taxon>
        <taxon>Duplodnaviria</taxon>
        <taxon>Heunggongvirae</taxon>
        <taxon>Uroviricota</taxon>
        <taxon>Caudoviricetes</taxon>
        <taxon>Naomviridae</taxon>
        <taxon>Noahvirus</taxon>
        <taxon>Noahvirus arc</taxon>
    </lineage>
</organism>
<protein>
    <recommendedName>
        <fullName evidence="3">Endonuclease VII</fullName>
    </recommendedName>
</protein>
<dbReference type="EMBL" id="MN602266">
    <property type="protein sequence ID" value="QGH74582.1"/>
    <property type="molecule type" value="Genomic_DNA"/>
</dbReference>
<dbReference type="InterPro" id="IPR004211">
    <property type="entry name" value="Endonuclease_7"/>
</dbReference>
<dbReference type="InterPro" id="IPR044925">
    <property type="entry name" value="His-Me_finger_sf"/>
</dbReference>
<dbReference type="Proteomes" id="UP000594402">
    <property type="component" value="Segment"/>
</dbReference>
<name>A0A7S5KRM5_9CAUD</name>
<dbReference type="SUPFAM" id="SSF54060">
    <property type="entry name" value="His-Me finger endonucleases"/>
    <property type="match status" value="1"/>
</dbReference>
<proteinExistence type="predicted"/>